<feature type="binding site" evidence="20">
    <location>
        <position position="105"/>
    </location>
    <ligand>
        <name>Fe(3+)</name>
        <dbReference type="ChEBI" id="CHEBI:29034"/>
        <label>1</label>
    </ligand>
</feature>
<dbReference type="GO" id="GO:0046872">
    <property type="term" value="F:metal ion binding"/>
    <property type="evidence" value="ECO:0007669"/>
    <property type="project" value="UniProtKB-KW"/>
</dbReference>
<dbReference type="FunFam" id="3.40.190.10:FF:000108">
    <property type="entry name" value="melanotransferrin"/>
    <property type="match status" value="2"/>
</dbReference>
<feature type="binding site" evidence="19">
    <location>
        <position position="478"/>
    </location>
    <ligand>
        <name>hydrogencarbonate</name>
        <dbReference type="ChEBI" id="CHEBI:17544"/>
        <label>1</label>
    </ligand>
</feature>
<feature type="disulfide bond" evidence="21">
    <location>
        <begin position="254"/>
        <end position="268"/>
    </location>
</feature>
<evidence type="ECO:0000313" key="25">
    <source>
        <dbReference type="RefSeq" id="XP_030072217.1"/>
    </source>
</evidence>
<dbReference type="InParanoid" id="A0A6P7YYK5"/>
<dbReference type="PROSITE" id="PS51408">
    <property type="entry name" value="TRANSFERRIN_LIKE_4"/>
    <property type="match status" value="2"/>
</dbReference>
<keyword evidence="15" id="KW-0449">Lipoprotein</keyword>
<evidence type="ECO:0000256" key="19">
    <source>
        <dbReference type="PIRSR" id="PIRSR002549-2"/>
    </source>
</evidence>
<evidence type="ECO:0000256" key="21">
    <source>
        <dbReference type="PIRSR" id="PIRSR002549-4"/>
    </source>
</evidence>
<feature type="binding site" evidence="19">
    <location>
        <position position="130"/>
    </location>
    <ligand>
        <name>hydrogencarbonate</name>
        <dbReference type="ChEBI" id="CHEBI:17544"/>
        <label>1</label>
    </ligand>
</feature>
<evidence type="ECO:0000256" key="20">
    <source>
        <dbReference type="PIRSR" id="PIRSR002549-3"/>
    </source>
</evidence>
<keyword evidence="24" id="KW-1185">Reference proteome</keyword>
<evidence type="ECO:0000256" key="4">
    <source>
        <dbReference type="ARBA" id="ARBA00022496"/>
    </source>
</evidence>
<sequence>MKTFGWLLLFPVCFHTGLGEVRWCTISEQELKKCDAMKTAFAGANILPALACVQGSSAITCVQMISDQKADAVTLDGGIIYQAGKDFNLKPVVGESYGQELGSSYYAVAVVRKDSTITINSLKGLKSCHTGMDRTAGWNVPVGYLIDSGRVSAVGCNIFKAVGEFFSQSCVPGAGSTNVTSLCELCVGDGHGQSKCELSPRELYFDYSGAFRCLAEGAGDVAFVKHSTVFENTDESNPDVWAQGLRSQDFQLLCRDGSRADVTEWRKCNLARVPAHAVVARPDANALTIFQLLDEGQKRFGTGSPSFTMFDSTAYGGKNLLFKDSTTELIPIPDQTYETWLGQDYLQAVRALSCDPRKLPESLGWCTLSTAEIWKCSDMAVAFNSKTLNPPIRCISGDSTEECMKMIQAKQADAITLDGGDIYKAGKIYGLVPAAGERYFGEQNANYYAVAVVKKSSSDAFTINDLKGKKSCHTGYERTAGWNVPVNVLIDKGFITPKGCDIVTAVGEFFSKSCVPGANQNGFPATLCALCKGDEKEKKKCVSGNEEPYFSYSGAFRCLVEDAGDVAFVKHSTVLENTDGMNPASWAANLKSSDFQLLCPNGARAEVNQYAGCNWAPVPAHAVMVRPDTNTYAVFGLLNKAQDFFGYGSNASFKMFNSLDYEGKDLLFKDSTIKIVPVEEKTTYLEWLGKEYIKTLEGVRCPSAAVAANSVNVALLLLSSFLLLNFHL</sequence>
<feature type="binding site" evidence="20">
    <location>
        <position position="276"/>
    </location>
    <ligand>
        <name>Fe(3+)</name>
        <dbReference type="ChEBI" id="CHEBI:29034"/>
        <label>1</label>
    </ligand>
</feature>
<dbReference type="Proteomes" id="UP000515156">
    <property type="component" value="Chromosome 10"/>
</dbReference>
<feature type="binding site" evidence="19">
    <location>
        <position position="480"/>
    </location>
    <ligand>
        <name>hydrogencarbonate</name>
        <dbReference type="ChEBI" id="CHEBI:17544"/>
        <label>2</label>
    </ligand>
</feature>
<organism evidence="24 25">
    <name type="scientific">Microcaecilia unicolor</name>
    <dbReference type="NCBI Taxonomy" id="1415580"/>
    <lineage>
        <taxon>Eukaryota</taxon>
        <taxon>Metazoa</taxon>
        <taxon>Chordata</taxon>
        <taxon>Craniata</taxon>
        <taxon>Vertebrata</taxon>
        <taxon>Euteleostomi</taxon>
        <taxon>Amphibia</taxon>
        <taxon>Gymnophiona</taxon>
        <taxon>Siphonopidae</taxon>
        <taxon>Microcaecilia</taxon>
    </lineage>
</organism>
<evidence type="ECO:0000256" key="8">
    <source>
        <dbReference type="ARBA" id="ARBA00022737"/>
    </source>
</evidence>
<dbReference type="PANTHER" id="PTHR11485:SF21">
    <property type="entry name" value="MELANOTRANSFERRIN"/>
    <property type="match status" value="1"/>
</dbReference>
<keyword evidence="13 21" id="KW-1015">Disulfide bond</keyword>
<evidence type="ECO:0000256" key="3">
    <source>
        <dbReference type="ARBA" id="ARBA00022475"/>
    </source>
</evidence>
<feature type="binding site" evidence="20">
    <location>
        <position position="552"/>
    </location>
    <ligand>
        <name>Fe(3+)</name>
        <dbReference type="ChEBI" id="CHEBI:29034"/>
        <label>2</label>
    </ligand>
</feature>
<dbReference type="InterPro" id="IPR018195">
    <property type="entry name" value="Transferrin_Fe_BS"/>
</dbReference>
<dbReference type="PROSITE" id="PS00206">
    <property type="entry name" value="TRANSFERRIN_LIKE_2"/>
    <property type="match status" value="2"/>
</dbReference>
<feature type="binding site" evidence="20">
    <location>
        <position position="76"/>
    </location>
    <ligand>
        <name>Fe(3+)</name>
        <dbReference type="ChEBI" id="CHEBI:29034"/>
        <label>1</label>
    </ligand>
</feature>
<dbReference type="GO" id="GO:0055037">
    <property type="term" value="C:recycling endosome"/>
    <property type="evidence" value="ECO:0007669"/>
    <property type="project" value="TreeGrafter"/>
</dbReference>
<feature type="disulfide bond" evidence="21">
    <location>
        <begin position="128"/>
        <end position="213"/>
    </location>
</feature>
<dbReference type="PIRSF" id="PIRSF002549">
    <property type="entry name" value="Transferrin"/>
    <property type="match status" value="1"/>
</dbReference>
<keyword evidence="4 18" id="KW-0410">Iron transport</keyword>
<feature type="binding site" evidence="20">
    <location>
        <position position="418"/>
    </location>
    <ligand>
        <name>Fe(3+)</name>
        <dbReference type="ChEBI" id="CHEBI:29034"/>
        <label>1</label>
    </ligand>
</feature>
<feature type="disulfide bond" evidence="21">
    <location>
        <begin position="599"/>
        <end position="613"/>
    </location>
</feature>
<dbReference type="PRINTS" id="PR00422">
    <property type="entry name" value="TRANSFERRIN"/>
</dbReference>
<keyword evidence="7 22" id="KW-0732">Signal</keyword>
<keyword evidence="6 18" id="KW-0479">Metal-binding</keyword>
<evidence type="ECO:0000256" key="14">
    <source>
        <dbReference type="ARBA" id="ARBA00023180"/>
    </source>
</evidence>
<feature type="disulfide bond" evidence="21">
    <location>
        <begin position="183"/>
        <end position="196"/>
    </location>
</feature>
<dbReference type="GO" id="GO:0005615">
    <property type="term" value="C:extracellular space"/>
    <property type="evidence" value="ECO:0007669"/>
    <property type="project" value="InterPro"/>
</dbReference>
<keyword evidence="2 18" id="KW-0813">Transport</keyword>
<dbReference type="InterPro" id="IPR001156">
    <property type="entry name" value="Transferrin-like_dom"/>
</dbReference>
<dbReference type="GO" id="GO:0005886">
    <property type="term" value="C:plasma membrane"/>
    <property type="evidence" value="ECO:0007669"/>
    <property type="project" value="UniProtKB-SubCell"/>
</dbReference>
<comment type="similarity">
    <text evidence="18">Belongs to the transferrin family.</text>
</comment>
<evidence type="ECO:0000256" key="2">
    <source>
        <dbReference type="ARBA" id="ARBA00022448"/>
    </source>
</evidence>
<dbReference type="FunCoup" id="A0A6P7YYK5">
    <property type="interactions" value="367"/>
</dbReference>
<evidence type="ECO:0000256" key="22">
    <source>
        <dbReference type="SAM" id="SignalP"/>
    </source>
</evidence>
<comment type="function">
    <text evidence="16">Involved in iron cellular uptake. Seems to be internalized and then recycled back to the cell membrane. Binds a single atom of iron per subunit. Could also bind zinc.</text>
</comment>
<feature type="binding site" evidence="20">
    <location>
        <position position="621"/>
    </location>
    <ligand>
        <name>Fe(3+)</name>
        <dbReference type="ChEBI" id="CHEBI:29034"/>
        <label>1</label>
    </ligand>
</feature>
<keyword evidence="8" id="KW-0677">Repeat</keyword>
<keyword evidence="5" id="KW-0336">GPI-anchor</keyword>
<dbReference type="Pfam" id="PF00405">
    <property type="entry name" value="Transferrin"/>
    <property type="match status" value="2"/>
</dbReference>
<feature type="binding site" evidence="20">
    <location>
        <position position="447"/>
    </location>
    <ligand>
        <name>Fe(3+)</name>
        <dbReference type="ChEBI" id="CHEBI:29034"/>
        <label>1</label>
    </ligand>
</feature>
<feature type="binding site" evidence="19">
    <location>
        <position position="474"/>
    </location>
    <ligand>
        <name>hydrogencarbonate</name>
        <dbReference type="ChEBI" id="CHEBI:17544"/>
        <label>1</label>
    </ligand>
</feature>
<dbReference type="GeneID" id="115478764"/>
<keyword evidence="3" id="KW-1003">Cell membrane</keyword>
<keyword evidence="9" id="KW-0862">Zinc</keyword>
<evidence type="ECO:0000256" key="18">
    <source>
        <dbReference type="PIRNR" id="PIRNR002549"/>
    </source>
</evidence>
<evidence type="ECO:0000256" key="6">
    <source>
        <dbReference type="ARBA" id="ARBA00022723"/>
    </source>
</evidence>
<evidence type="ECO:0000256" key="9">
    <source>
        <dbReference type="ARBA" id="ARBA00022833"/>
    </source>
</evidence>
<dbReference type="PANTHER" id="PTHR11485">
    <property type="entry name" value="TRANSFERRIN"/>
    <property type="match status" value="1"/>
</dbReference>
<keyword evidence="14" id="KW-0325">Glycoprotein</keyword>
<feature type="disulfide bond" evidence="21">
    <location>
        <begin position="472"/>
        <end position="558"/>
    </location>
</feature>
<comment type="subcellular location">
    <subcellularLocation>
        <location evidence="1">Cell membrane</location>
        <topology evidence="1">Lipid-anchor</topology>
        <topology evidence="1">GPI-anchor</topology>
    </subcellularLocation>
</comment>
<keyword evidence="10 18" id="KW-0408">Iron</keyword>
<evidence type="ECO:0000256" key="10">
    <source>
        <dbReference type="ARBA" id="ARBA00023004"/>
    </source>
</evidence>
<dbReference type="GO" id="GO:0005769">
    <property type="term" value="C:early endosome"/>
    <property type="evidence" value="ECO:0007669"/>
    <property type="project" value="TreeGrafter"/>
</dbReference>
<dbReference type="CDD" id="cd13529">
    <property type="entry name" value="PBP2_transferrin"/>
    <property type="match status" value="1"/>
</dbReference>
<dbReference type="PROSITE" id="PS00207">
    <property type="entry name" value="TRANSFERRIN_LIKE_3"/>
    <property type="match status" value="2"/>
</dbReference>
<evidence type="ECO:0000259" key="23">
    <source>
        <dbReference type="PROSITE" id="PS51408"/>
    </source>
</evidence>
<dbReference type="Gene3D" id="3.40.190.10">
    <property type="entry name" value="Periplasmic binding protein-like II"/>
    <property type="match status" value="4"/>
</dbReference>
<dbReference type="InterPro" id="IPR016357">
    <property type="entry name" value="Transferrin"/>
</dbReference>
<feature type="binding site" evidence="19">
    <location>
        <position position="481"/>
    </location>
    <ligand>
        <name>hydrogencarbonate</name>
        <dbReference type="ChEBI" id="CHEBI:17544"/>
        <label>1</label>
    </ligand>
</feature>
<dbReference type="GO" id="GO:0098552">
    <property type="term" value="C:side of membrane"/>
    <property type="evidence" value="ECO:0007669"/>
    <property type="project" value="UniProtKB-KW"/>
</dbReference>
<feature type="disulfide bond" evidence="21">
    <location>
        <begin position="24"/>
        <end position="61"/>
    </location>
</feature>
<evidence type="ECO:0000256" key="13">
    <source>
        <dbReference type="ARBA" id="ARBA00023157"/>
    </source>
</evidence>
<dbReference type="GO" id="GO:0006826">
    <property type="term" value="P:iron ion transport"/>
    <property type="evidence" value="ECO:0007669"/>
    <property type="project" value="UniProtKB-KW"/>
</dbReference>
<dbReference type="PROSITE" id="PS00205">
    <property type="entry name" value="TRANSFERRIN_LIKE_1"/>
    <property type="match status" value="2"/>
</dbReference>
<evidence type="ECO:0000256" key="1">
    <source>
        <dbReference type="ARBA" id="ARBA00004609"/>
    </source>
</evidence>
<evidence type="ECO:0000256" key="5">
    <source>
        <dbReference type="ARBA" id="ARBA00022622"/>
    </source>
</evidence>
<feature type="chain" id="PRO_5027595300" description="Melanotransferrin" evidence="22">
    <location>
        <begin position="20"/>
        <end position="728"/>
    </location>
</feature>
<feature type="disulfide bond" evidence="21">
    <location>
        <begin position="34"/>
        <end position="52"/>
    </location>
</feature>
<protein>
    <recommendedName>
        <fullName evidence="17">Melanotransferrin</fullName>
    </recommendedName>
</protein>
<dbReference type="OrthoDB" id="9981115at2759"/>
<feature type="binding site" evidence="19">
    <location>
        <position position="136"/>
    </location>
    <ligand>
        <name>hydrogencarbonate</name>
        <dbReference type="ChEBI" id="CHEBI:17544"/>
        <label>1</label>
    </ligand>
</feature>
<feature type="disulfide bond" evidence="21">
    <location>
        <begin position="528"/>
        <end position="541"/>
    </location>
</feature>
<dbReference type="CTD" id="4241"/>
<accession>A0A6P7YYK5</accession>
<feature type="disulfide bond" evidence="21">
    <location>
        <begin position="514"/>
        <end position="531"/>
    </location>
</feature>
<evidence type="ECO:0000256" key="7">
    <source>
        <dbReference type="ARBA" id="ARBA00022729"/>
    </source>
</evidence>
<dbReference type="SMART" id="SM00094">
    <property type="entry name" value="TR_FER"/>
    <property type="match status" value="2"/>
</dbReference>
<evidence type="ECO:0000256" key="16">
    <source>
        <dbReference type="ARBA" id="ARBA00054140"/>
    </source>
</evidence>
<keyword evidence="12" id="KW-0472">Membrane</keyword>
<feature type="disulfide bond" evidence="21">
    <location>
        <begin position="170"/>
        <end position="186"/>
    </location>
</feature>
<evidence type="ECO:0000256" key="17">
    <source>
        <dbReference type="ARBA" id="ARBA00072985"/>
    </source>
</evidence>
<feature type="domain" description="Transferrin-like" evidence="23">
    <location>
        <begin position="21"/>
        <end position="354"/>
    </location>
</feature>
<name>A0A6P7YYK5_9AMPH</name>
<dbReference type="KEGG" id="muo:115478764"/>
<dbReference type="SUPFAM" id="SSF53850">
    <property type="entry name" value="Periplasmic binding protein-like II"/>
    <property type="match status" value="2"/>
</dbReference>
<reference evidence="25" key="1">
    <citation type="submission" date="2025-08" db="UniProtKB">
        <authorList>
            <consortium name="RefSeq"/>
        </authorList>
    </citation>
    <scope>IDENTIFICATION</scope>
</reference>
<proteinExistence type="inferred from homology"/>
<feature type="binding site" evidence="19">
    <location>
        <position position="137"/>
    </location>
    <ligand>
        <name>hydrogencarbonate</name>
        <dbReference type="ChEBI" id="CHEBI:17544"/>
        <label>1</label>
    </ligand>
</feature>
<dbReference type="AlphaFoldDB" id="A0A6P7YYK5"/>
<gene>
    <name evidence="25" type="primary">MELTF</name>
</gene>
<feature type="disulfide bond" evidence="21">
    <location>
        <begin position="366"/>
        <end position="403"/>
    </location>
</feature>
<keyword evidence="11 18" id="KW-0406">Ion transport</keyword>
<feature type="binding site" evidence="19">
    <location>
        <position position="134"/>
    </location>
    <ligand>
        <name>hydrogencarbonate</name>
        <dbReference type="ChEBI" id="CHEBI:17544"/>
        <label>1</label>
    </ligand>
</feature>
<evidence type="ECO:0000256" key="12">
    <source>
        <dbReference type="ARBA" id="ARBA00023136"/>
    </source>
</evidence>
<feature type="disulfide bond" evidence="21">
    <location>
        <begin position="376"/>
        <end position="394"/>
    </location>
</feature>
<evidence type="ECO:0000256" key="15">
    <source>
        <dbReference type="ARBA" id="ARBA00023288"/>
    </source>
</evidence>
<evidence type="ECO:0000313" key="24">
    <source>
        <dbReference type="Proteomes" id="UP000515156"/>
    </source>
</evidence>
<evidence type="ECO:0000256" key="11">
    <source>
        <dbReference type="ARBA" id="ARBA00023065"/>
    </source>
</evidence>
<dbReference type="RefSeq" id="XP_030072217.1">
    <property type="nucleotide sequence ID" value="XM_030216357.1"/>
</dbReference>
<feature type="signal peptide" evidence="22">
    <location>
        <begin position="1"/>
        <end position="19"/>
    </location>
</feature>
<feature type="binding site" evidence="20">
    <location>
        <position position="207"/>
    </location>
    <ligand>
        <name>Fe(3+)</name>
        <dbReference type="ChEBI" id="CHEBI:29034"/>
        <label>1</label>
    </ligand>
</feature>
<feature type="domain" description="Transferrin-like" evidence="23">
    <location>
        <begin position="363"/>
        <end position="701"/>
    </location>
</feature>